<dbReference type="Pfam" id="PF13817">
    <property type="entry name" value="DDE_Tnp_IS66_C"/>
    <property type="match status" value="1"/>
</dbReference>
<evidence type="ECO:0000259" key="1">
    <source>
        <dbReference type="Pfam" id="PF13817"/>
    </source>
</evidence>
<organism evidence="2 3">
    <name type="scientific">Rhizobium favelukesii</name>
    <dbReference type="NCBI Taxonomy" id="348824"/>
    <lineage>
        <taxon>Bacteria</taxon>
        <taxon>Pseudomonadati</taxon>
        <taxon>Pseudomonadota</taxon>
        <taxon>Alphaproteobacteria</taxon>
        <taxon>Hyphomicrobiales</taxon>
        <taxon>Rhizobiaceae</taxon>
        <taxon>Rhizobium/Agrobacterium group</taxon>
        <taxon>Rhizobium</taxon>
    </lineage>
</organism>
<protein>
    <recommendedName>
        <fullName evidence="1">Transposase IS66 C-terminal domain-containing protein</fullName>
    </recommendedName>
</protein>
<keyword evidence="2" id="KW-0614">Plasmid</keyword>
<name>W6RJ91_9HYPH</name>
<reference evidence="2" key="1">
    <citation type="submission" date="2013-11" db="EMBL/GenBank/DDBJ databases">
        <title>Draft genome sequence of the broad-host-range Rhizobium sp. LPU83 strain, a member of the low-genetic diversity Oregon-like Rhizobium sp. group.</title>
        <authorList>
            <person name="Wibberg D."/>
            <person name="Puehler A."/>
            <person name="Schlueter A."/>
        </authorList>
    </citation>
    <scope>NUCLEOTIDE SEQUENCE [LARGE SCALE GENOMIC DNA]</scope>
    <source>
        <strain evidence="2">LPU83</strain>
        <plasmid evidence="2">pLPU83b</plasmid>
    </source>
</reference>
<accession>W6RJ91</accession>
<evidence type="ECO:0000313" key="3">
    <source>
        <dbReference type="Proteomes" id="UP000019443"/>
    </source>
</evidence>
<dbReference type="EMBL" id="CBYB010000038">
    <property type="protein sequence ID" value="CDM60370.1"/>
    <property type="molecule type" value="Genomic_DNA"/>
</dbReference>
<dbReference type="Proteomes" id="UP000019443">
    <property type="component" value="Unassembled WGS sequence"/>
</dbReference>
<proteinExistence type="predicted"/>
<dbReference type="InterPro" id="IPR039552">
    <property type="entry name" value="IS66_C"/>
</dbReference>
<feature type="domain" description="Transposase IS66 C-terminal" evidence="1">
    <location>
        <begin position="11"/>
        <end position="44"/>
    </location>
</feature>
<dbReference type="AlphaFoldDB" id="W6RJ91"/>
<evidence type="ECO:0000313" key="2">
    <source>
        <dbReference type="EMBL" id="CDM60370.1"/>
    </source>
</evidence>
<geneLocation type="plasmid" evidence="2">
    <name>pLPU83b</name>
</geneLocation>
<sequence length="56" mass="6485">MGHDRHAFADAKMNNVDPLAWLTQTLVRMANGWPAQDIDTLMPWNFESSWSANRLR</sequence>
<keyword evidence="3" id="KW-1185">Reference proteome</keyword>
<gene>
    <name evidence="2" type="ORF">LPU83_pLPU83b_0385</name>
</gene>
<comment type="caution">
    <text evidence="2">The sequence shown here is derived from an EMBL/GenBank/DDBJ whole genome shotgun (WGS) entry which is preliminary data.</text>
</comment>